<dbReference type="PANTHER" id="PTHR36842:SF1">
    <property type="entry name" value="PROTEIN TOLB"/>
    <property type="match status" value="1"/>
</dbReference>
<feature type="region of interest" description="Disordered" evidence="2">
    <location>
        <begin position="194"/>
        <end position="213"/>
    </location>
</feature>
<protein>
    <submittedName>
        <fullName evidence="4">WD40-like Beta Propeller Repeat</fullName>
    </submittedName>
</protein>
<keyword evidence="5" id="KW-1185">Reference proteome</keyword>
<dbReference type="Pfam" id="PF07676">
    <property type="entry name" value="PD40"/>
    <property type="match status" value="4"/>
</dbReference>
<proteinExistence type="inferred from homology"/>
<dbReference type="EMBL" id="FOIE01000007">
    <property type="protein sequence ID" value="SET73863.1"/>
    <property type="molecule type" value="Genomic_DNA"/>
</dbReference>
<feature type="chain" id="PRO_5011492152" evidence="3">
    <location>
        <begin position="25"/>
        <end position="303"/>
    </location>
</feature>
<evidence type="ECO:0000256" key="3">
    <source>
        <dbReference type="SAM" id="SignalP"/>
    </source>
</evidence>
<dbReference type="InterPro" id="IPR011659">
    <property type="entry name" value="WD40"/>
</dbReference>
<organism evidence="4 5">
    <name type="scientific">Geodermatophilus poikilotrophus</name>
    <dbReference type="NCBI Taxonomy" id="1333667"/>
    <lineage>
        <taxon>Bacteria</taxon>
        <taxon>Bacillati</taxon>
        <taxon>Actinomycetota</taxon>
        <taxon>Actinomycetes</taxon>
        <taxon>Geodermatophilales</taxon>
        <taxon>Geodermatophilaceae</taxon>
        <taxon>Geodermatophilus</taxon>
    </lineage>
</organism>
<dbReference type="OrthoDB" id="9808778at2"/>
<feature type="signal peptide" evidence="3">
    <location>
        <begin position="1"/>
        <end position="24"/>
    </location>
</feature>
<dbReference type="RefSeq" id="WP_091446216.1">
    <property type="nucleotide sequence ID" value="NZ_FOIE01000007.1"/>
</dbReference>
<dbReference type="Gene3D" id="2.120.10.30">
    <property type="entry name" value="TolB, C-terminal domain"/>
    <property type="match status" value="2"/>
</dbReference>
<dbReference type="AlphaFoldDB" id="A0A1I0GR73"/>
<name>A0A1I0GR73_9ACTN</name>
<gene>
    <name evidence="4" type="ORF">SAMN04488546_3486</name>
</gene>
<keyword evidence="3" id="KW-0732">Signal</keyword>
<evidence type="ECO:0000313" key="4">
    <source>
        <dbReference type="EMBL" id="SET73863.1"/>
    </source>
</evidence>
<dbReference type="InterPro" id="IPR011042">
    <property type="entry name" value="6-blade_b-propeller_TolB-like"/>
</dbReference>
<dbReference type="SUPFAM" id="SSF82171">
    <property type="entry name" value="DPP6 N-terminal domain-like"/>
    <property type="match status" value="1"/>
</dbReference>
<accession>A0A1I0GR73</accession>
<reference evidence="5" key="1">
    <citation type="submission" date="2016-10" db="EMBL/GenBank/DDBJ databases">
        <authorList>
            <person name="Varghese N."/>
            <person name="Submissions S."/>
        </authorList>
    </citation>
    <scope>NUCLEOTIDE SEQUENCE [LARGE SCALE GENOMIC DNA]</scope>
    <source>
        <strain evidence="5">DSM 44209</strain>
    </source>
</reference>
<dbReference type="Proteomes" id="UP000198507">
    <property type="component" value="Unassembled WGS sequence"/>
</dbReference>
<evidence type="ECO:0000313" key="5">
    <source>
        <dbReference type="Proteomes" id="UP000198507"/>
    </source>
</evidence>
<dbReference type="PANTHER" id="PTHR36842">
    <property type="entry name" value="PROTEIN TOLB HOMOLOG"/>
    <property type="match status" value="1"/>
</dbReference>
<evidence type="ECO:0000256" key="2">
    <source>
        <dbReference type="SAM" id="MobiDB-lite"/>
    </source>
</evidence>
<sequence length="303" mass="33312">MRRSLVVLASALGVVPLLTVPAQAGGEALPFVFSSDRDGDAEVYRLLADGRIRQLTHNDVEDDQPVWSPDGRRIAFVSTRDGNAEVFVVDADGSDLVQVTDTATTPDGAEVRNDSPAWSPDGRTLAFTSNRDDPEGEVYRVAADGTRLQRLTTNPFVTDNAPAWSPDGRYLVYAVMPPADDADLHRMRPDGSRIRQLTDTPDVDESTPEYSPDGRTIAFSRFDLLADERDLATMRATGGPARPLTGEPDRDDWYPRWTADGRQVAFWAHDGARSTTWLVDRDGTDVRQLTPGTADDTFPDPRP</sequence>
<comment type="similarity">
    <text evidence="1">Belongs to the TolB family.</text>
</comment>
<evidence type="ECO:0000256" key="1">
    <source>
        <dbReference type="ARBA" id="ARBA00009820"/>
    </source>
</evidence>